<evidence type="ECO:0000256" key="2">
    <source>
        <dbReference type="ARBA" id="ARBA00022737"/>
    </source>
</evidence>
<reference evidence="8 9" key="1">
    <citation type="journal article" date="2023" name="IMA Fungus">
        <title>Comparative genomic study of the Penicillium genus elucidates a diverse pangenome and 15 lateral gene transfer events.</title>
        <authorList>
            <person name="Petersen C."/>
            <person name="Sorensen T."/>
            <person name="Nielsen M.R."/>
            <person name="Sondergaard T.E."/>
            <person name="Sorensen J.L."/>
            <person name="Fitzpatrick D.A."/>
            <person name="Frisvad J.C."/>
            <person name="Nielsen K.L."/>
        </authorList>
    </citation>
    <scope>NUCLEOTIDE SEQUENCE [LARGE SCALE GENOMIC DNA]</scope>
    <source>
        <strain evidence="8 9">IBT 35679</strain>
    </source>
</reference>
<feature type="region of interest" description="Disordered" evidence="6">
    <location>
        <begin position="641"/>
        <end position="660"/>
    </location>
</feature>
<comment type="caution">
    <text evidence="8">The sequence shown here is derived from an EMBL/GenBank/DDBJ whole genome shotgun (WGS) entry which is preliminary data.</text>
</comment>
<dbReference type="InterPro" id="IPR002885">
    <property type="entry name" value="PPR_rpt"/>
</dbReference>
<organism evidence="8 9">
    <name type="scientific">Penicillium frequentans</name>
    <dbReference type="NCBI Taxonomy" id="3151616"/>
    <lineage>
        <taxon>Eukaryota</taxon>
        <taxon>Fungi</taxon>
        <taxon>Dikarya</taxon>
        <taxon>Ascomycota</taxon>
        <taxon>Pezizomycotina</taxon>
        <taxon>Eurotiomycetes</taxon>
        <taxon>Eurotiomycetidae</taxon>
        <taxon>Eurotiales</taxon>
        <taxon>Aspergillaceae</taxon>
        <taxon>Penicillium</taxon>
    </lineage>
</organism>
<keyword evidence="9" id="KW-1185">Reference proteome</keyword>
<evidence type="ECO:0000256" key="5">
    <source>
        <dbReference type="PROSITE-ProRule" id="PRU00708"/>
    </source>
</evidence>
<evidence type="ECO:0000313" key="9">
    <source>
        <dbReference type="Proteomes" id="UP001220324"/>
    </source>
</evidence>
<evidence type="ECO:0000256" key="3">
    <source>
        <dbReference type="ARBA" id="ARBA00044493"/>
    </source>
</evidence>
<feature type="compositionally biased region" description="Basic and acidic residues" evidence="6">
    <location>
        <begin position="596"/>
        <end position="613"/>
    </location>
</feature>
<evidence type="ECO:0000256" key="4">
    <source>
        <dbReference type="ARBA" id="ARBA00044511"/>
    </source>
</evidence>
<name>A0AAD6GB18_9EURO</name>
<evidence type="ECO:0000313" key="8">
    <source>
        <dbReference type="EMBL" id="KAJ5525682.1"/>
    </source>
</evidence>
<evidence type="ECO:0000256" key="1">
    <source>
        <dbReference type="ARBA" id="ARBA00006192"/>
    </source>
</evidence>
<proteinExistence type="inferred from homology"/>
<dbReference type="InterPro" id="IPR011990">
    <property type="entry name" value="TPR-like_helical_dom_sf"/>
</dbReference>
<dbReference type="Proteomes" id="UP001220324">
    <property type="component" value="Unassembled WGS sequence"/>
</dbReference>
<evidence type="ECO:0000256" key="6">
    <source>
        <dbReference type="SAM" id="MobiDB-lite"/>
    </source>
</evidence>
<comment type="function">
    <text evidence="3">Regulates mitochondrial small subunit maturation by controlling 15S rRNA 5'-end processing. Localizes to the 5' precursor of the 15S rRNA in a position that is subsequently occupied by mS47 in the mature yeast mtSSU. Uses structure and sequence-specific RNA recognition, binding to a single-stranded region of the precursor and specifically recognizing bases -6 to -1. The exchange of Ccm1 for mS47 is coupled to the irreversible removal of precursor rRNA that is accompanied by conformational changes of the mitoribosomal proteins uS5m and mS26. These conformational changes signal completion of 5'-end rRNA processing through protection of the mature 5'-end of the 15S rRNA and stabilization of mS47. The removal of the 5' precursor together with the dissociation of Ccm1 may be catalyzed by the 5'-3' exoribonuclease Pet127. Involved in the specific removal of group I introns in mitochondrial encoded transcripts.</text>
</comment>
<dbReference type="PROSITE" id="PS51375">
    <property type="entry name" value="PPR"/>
    <property type="match status" value="2"/>
</dbReference>
<dbReference type="Pfam" id="PF23276">
    <property type="entry name" value="TPR_24"/>
    <property type="match status" value="1"/>
</dbReference>
<dbReference type="InterPro" id="IPR057027">
    <property type="entry name" value="TPR_mt"/>
</dbReference>
<feature type="compositionally biased region" description="Basic and acidic residues" evidence="6">
    <location>
        <begin position="91"/>
        <end position="106"/>
    </location>
</feature>
<accession>A0AAD6GB18</accession>
<dbReference type="EMBL" id="JAQIZZ010000008">
    <property type="protein sequence ID" value="KAJ5525682.1"/>
    <property type="molecule type" value="Genomic_DNA"/>
</dbReference>
<comment type="subunit">
    <text evidence="4">Binds to mitochondrial small subunit 15S rRNA.</text>
</comment>
<dbReference type="PANTHER" id="PTHR47447">
    <property type="entry name" value="OS03G0856100 PROTEIN"/>
    <property type="match status" value="1"/>
</dbReference>
<feature type="domain" description="Pentatricopeptide repeat-containing protein-mitochondrial" evidence="7">
    <location>
        <begin position="344"/>
        <end position="475"/>
    </location>
</feature>
<protein>
    <recommendedName>
        <fullName evidence="7">Pentatricopeptide repeat-containing protein-mitochondrial domain-containing protein</fullName>
    </recommendedName>
</protein>
<evidence type="ECO:0000259" key="7">
    <source>
        <dbReference type="Pfam" id="PF23276"/>
    </source>
</evidence>
<feature type="repeat" description="PPR" evidence="5">
    <location>
        <begin position="373"/>
        <end position="407"/>
    </location>
</feature>
<keyword evidence="2" id="KW-0677">Repeat</keyword>
<sequence length="660" mass="75555">MSPRALVLDGLWHSLCPSFNHLALSRPSSVLRSRKHNFKPCPLPAIRIAPTVPRRCYSSQHRGLDDSNNTGDKTDSSTNSHSDPPTSSPESKSESKSEPGADDQLRKARQRYVRLPEGYDNKSEAALEGRLRAAATRDPSIVGTTQILRALIRDRGVEPHTRHYQALIFANCDNEMGSPEVVQHLLQEMEENGITADSGTLHAALKALAVHPDYFLRQDVLRMLRDRWLTVSPDGWHFMVAGLLRDHQFELALDQISLMERKGMQIENWLHSMAVYQLCDFQELDEVYRLMQARVEQGHDMTPQLWAHVLKTASKALHYDLTRFIWRRQVDLGYLEPSQEIYGNAMAVASDAGDIDLALAIFRSCDNRGFPLKAQDYHRLVEIYLRSGDLAATFKLFCTMHELGLVPAEHSTEAVVSYMIEHHTDPREAWQMLKHLKNDKREVPIGCVRIIAELCEQLAHDDPSVVDDAVGFYKELYTLCPEGADLRVYNSLIRMCRHGQNRQSGLFLVKEMASFGVVPDAITFESLILMCLDARNYQSAYMYLRDLLDRGDEVSDETRKQIRELCSQSVHEFAVRLQHHPAVQPVERPALPDHIVDEEPQDKSSNKADETGHRRYGRPWVRAAFRRQTLSDEDRIAWNKKRRQNKRRHQAIARKAEAEY</sequence>
<comment type="similarity">
    <text evidence="1">Belongs to the CCM1 family.</text>
</comment>
<dbReference type="PANTHER" id="PTHR47447:SF17">
    <property type="entry name" value="OS12G0638900 PROTEIN"/>
    <property type="match status" value="1"/>
</dbReference>
<gene>
    <name evidence="8" type="ORF">N7494_012332</name>
</gene>
<feature type="repeat" description="PPR" evidence="5">
    <location>
        <begin position="485"/>
        <end position="519"/>
    </location>
</feature>
<feature type="compositionally biased region" description="Polar residues" evidence="6">
    <location>
        <begin position="57"/>
        <end position="81"/>
    </location>
</feature>
<feature type="compositionally biased region" description="Basic residues" evidence="6">
    <location>
        <begin position="641"/>
        <end position="652"/>
    </location>
</feature>
<feature type="region of interest" description="Disordered" evidence="6">
    <location>
        <begin position="596"/>
        <end position="615"/>
    </location>
</feature>
<feature type="region of interest" description="Disordered" evidence="6">
    <location>
        <begin position="54"/>
        <end position="106"/>
    </location>
</feature>
<dbReference type="Gene3D" id="1.25.40.10">
    <property type="entry name" value="Tetratricopeptide repeat domain"/>
    <property type="match status" value="3"/>
</dbReference>
<dbReference type="AlphaFoldDB" id="A0AAD6GB18"/>